<reference evidence="2 3" key="1">
    <citation type="submission" date="2016-07" db="EMBL/GenBank/DDBJ databases">
        <title>Genome sequencing of Vibrio scophthalmi strain VS-05, an isolated from Paralichthys olivaceus.</title>
        <authorList>
            <person name="Han H.-J."/>
        </authorList>
    </citation>
    <scope>NUCLEOTIDE SEQUENCE [LARGE SCALE GENOMIC DNA]</scope>
    <source>
        <strain evidence="2 3">VS-05</strain>
    </source>
</reference>
<proteinExistence type="predicted"/>
<accession>A0A1C7FJQ4</accession>
<dbReference type="Gene3D" id="3.10.450.50">
    <property type="match status" value="1"/>
</dbReference>
<dbReference type="CDD" id="cd00531">
    <property type="entry name" value="NTF2_like"/>
    <property type="match status" value="1"/>
</dbReference>
<sequence>MMNMQQKLQQLLDKQEITEIMYKFARALDRVDGELMKSTYWSDAIEEHQDPIFPDLFFYNDNAHAFVQPAMEGFRALKATQHRISNPLIEIEGDSATAECYVWAYHVHEEDGVDKEGILGGRHHFHFERREGEWKIKHRSTVFDWNQNQIASAIWAKEFDDKYRGKRDIADDSYNYLKQQ</sequence>
<dbReference type="GeneID" id="96874426"/>
<dbReference type="Proteomes" id="UP000092528">
    <property type="component" value="Chromosome 2"/>
</dbReference>
<dbReference type="SUPFAM" id="SSF54427">
    <property type="entry name" value="NTF2-like"/>
    <property type="match status" value="1"/>
</dbReference>
<dbReference type="InterPro" id="IPR032710">
    <property type="entry name" value="NTF2-like_dom_sf"/>
</dbReference>
<dbReference type="InterPro" id="IPR037401">
    <property type="entry name" value="SnoaL-like"/>
</dbReference>
<dbReference type="STRING" id="45658.VSVS12_04323"/>
<dbReference type="AlphaFoldDB" id="A0A1C7FJQ4"/>
<dbReference type="EMBL" id="CP016415">
    <property type="protein sequence ID" value="ANU39259.1"/>
    <property type="molecule type" value="Genomic_DNA"/>
</dbReference>
<name>A0A1C7FJQ4_9VIBR</name>
<evidence type="ECO:0000313" key="2">
    <source>
        <dbReference type="EMBL" id="ANU39259.1"/>
    </source>
</evidence>
<dbReference type="RefSeq" id="WP_231893186.1">
    <property type="nucleotide sequence ID" value="NZ_CP016415.1"/>
</dbReference>
<organism evidence="2 3">
    <name type="scientific">Vibrio scophthalmi</name>
    <dbReference type="NCBI Taxonomy" id="45658"/>
    <lineage>
        <taxon>Bacteria</taxon>
        <taxon>Pseudomonadati</taxon>
        <taxon>Pseudomonadota</taxon>
        <taxon>Gammaproteobacteria</taxon>
        <taxon>Vibrionales</taxon>
        <taxon>Vibrionaceae</taxon>
        <taxon>Vibrio</taxon>
    </lineage>
</organism>
<evidence type="ECO:0000259" key="1">
    <source>
        <dbReference type="Pfam" id="PF13577"/>
    </source>
</evidence>
<protein>
    <recommendedName>
        <fullName evidence="1">SnoaL-like domain-containing protein</fullName>
    </recommendedName>
</protein>
<feature type="domain" description="SnoaL-like" evidence="1">
    <location>
        <begin position="9"/>
        <end position="139"/>
    </location>
</feature>
<evidence type="ECO:0000313" key="3">
    <source>
        <dbReference type="Proteomes" id="UP000092528"/>
    </source>
</evidence>
<keyword evidence="3" id="KW-1185">Reference proteome</keyword>
<dbReference type="Pfam" id="PF13577">
    <property type="entry name" value="SnoaL_4"/>
    <property type="match status" value="1"/>
</dbReference>
<gene>
    <name evidence="2" type="ORF">VSVS05_04223</name>
</gene>
<dbReference type="PATRIC" id="fig|45658.7.peg.4203"/>